<comment type="caution">
    <text evidence="5">The sequence shown here is derived from an EMBL/GenBank/DDBJ whole genome shotgun (WGS) entry which is preliminary data.</text>
</comment>
<dbReference type="SMART" id="SM01217">
    <property type="entry name" value="Fn3_like"/>
    <property type="match status" value="1"/>
</dbReference>
<dbReference type="InterPro" id="IPR036962">
    <property type="entry name" value="Glyco_hydro_3_N_sf"/>
</dbReference>
<dbReference type="GO" id="GO:0016787">
    <property type="term" value="F:hydrolase activity"/>
    <property type="evidence" value="ECO:0007669"/>
    <property type="project" value="UniProtKB-KW"/>
</dbReference>
<dbReference type="SUPFAM" id="SSF52279">
    <property type="entry name" value="Beta-D-glucan exohydrolase, C-terminal domain"/>
    <property type="match status" value="1"/>
</dbReference>
<dbReference type="InterPro" id="IPR017853">
    <property type="entry name" value="GH"/>
</dbReference>
<dbReference type="InterPro" id="IPR013783">
    <property type="entry name" value="Ig-like_fold"/>
</dbReference>
<dbReference type="Gene3D" id="2.60.40.10">
    <property type="entry name" value="Immunoglobulins"/>
    <property type="match status" value="1"/>
</dbReference>
<evidence type="ECO:0000313" key="6">
    <source>
        <dbReference type="Proteomes" id="UP001499979"/>
    </source>
</evidence>
<reference evidence="6" key="1">
    <citation type="journal article" date="2019" name="Int. J. Syst. Evol. Microbiol.">
        <title>The Global Catalogue of Microorganisms (GCM) 10K type strain sequencing project: providing services to taxonomists for standard genome sequencing and annotation.</title>
        <authorList>
            <consortium name="The Broad Institute Genomics Platform"/>
            <consortium name="The Broad Institute Genome Sequencing Center for Infectious Disease"/>
            <person name="Wu L."/>
            <person name="Ma J."/>
        </authorList>
    </citation>
    <scope>NUCLEOTIDE SEQUENCE [LARGE SCALE GENOMIC DNA]</scope>
    <source>
        <strain evidence="6">JCM 11813</strain>
    </source>
</reference>
<dbReference type="PRINTS" id="PR00133">
    <property type="entry name" value="GLHYDRLASE3"/>
</dbReference>
<dbReference type="Gene3D" id="3.20.20.300">
    <property type="entry name" value="Glycoside hydrolase, family 3, N-terminal domain"/>
    <property type="match status" value="1"/>
</dbReference>
<dbReference type="Pfam" id="PF01915">
    <property type="entry name" value="Glyco_hydro_3_C"/>
    <property type="match status" value="1"/>
</dbReference>
<dbReference type="PANTHER" id="PTHR42715">
    <property type="entry name" value="BETA-GLUCOSIDASE"/>
    <property type="match status" value="1"/>
</dbReference>
<organism evidence="5 6">
    <name type="scientific">Nocardioides aquiterrae</name>
    <dbReference type="NCBI Taxonomy" id="203799"/>
    <lineage>
        <taxon>Bacteria</taxon>
        <taxon>Bacillati</taxon>
        <taxon>Actinomycetota</taxon>
        <taxon>Actinomycetes</taxon>
        <taxon>Propionibacteriales</taxon>
        <taxon>Nocardioidaceae</taxon>
        <taxon>Nocardioides</taxon>
    </lineage>
</organism>
<comment type="similarity">
    <text evidence="1">Belongs to the glycosyl hydrolase 3 family.</text>
</comment>
<accession>A0ABP4EWK2</accession>
<keyword evidence="3" id="KW-0732">Signal</keyword>
<dbReference type="Proteomes" id="UP001499979">
    <property type="component" value="Unassembled WGS sequence"/>
</dbReference>
<dbReference type="Pfam" id="PF14310">
    <property type="entry name" value="Fn3-like"/>
    <property type="match status" value="1"/>
</dbReference>
<dbReference type="Gene3D" id="3.40.50.1700">
    <property type="entry name" value="Glycoside hydrolase family 3 C-terminal domain"/>
    <property type="match status" value="1"/>
</dbReference>
<dbReference type="EMBL" id="BAAAJE010000002">
    <property type="protein sequence ID" value="GAA1131685.1"/>
    <property type="molecule type" value="Genomic_DNA"/>
</dbReference>
<keyword evidence="2 5" id="KW-0378">Hydrolase</keyword>
<evidence type="ECO:0000256" key="1">
    <source>
        <dbReference type="ARBA" id="ARBA00005336"/>
    </source>
</evidence>
<dbReference type="InterPro" id="IPR050288">
    <property type="entry name" value="Cellulose_deg_GH3"/>
</dbReference>
<dbReference type="RefSeq" id="WP_343906166.1">
    <property type="nucleotide sequence ID" value="NZ_BAAAJE010000002.1"/>
</dbReference>
<evidence type="ECO:0000256" key="2">
    <source>
        <dbReference type="ARBA" id="ARBA00022801"/>
    </source>
</evidence>
<feature type="chain" id="PRO_5045478866" evidence="3">
    <location>
        <begin position="26"/>
        <end position="717"/>
    </location>
</feature>
<dbReference type="SUPFAM" id="SSF51445">
    <property type="entry name" value="(Trans)glycosidases"/>
    <property type="match status" value="1"/>
</dbReference>
<sequence length="717" mass="76222">MRRVLVAAVGLALLPFTVAARPAQAADPCAAWMDPHDSADHRADALVAAMTQDQKLGMLTFSDPPWFAFYGTAGHVDGIPELCVPDLVLSDAGSGVAGLQVATTVFPSGVAQASTWDPALQRRLGRAIGEEAYAKGINVLLGPGMNIARTPYNGRNFEYFGEDPHLAASTATAFIRGIQDNPVLASAKHYAFNNQETDRMTVDVRVDERTRREIYLPAFEAAVTKAHVGSVMCSYNRVGGTYACENPRLLTGYLRDDWGFDGFVESDWGATHSTGPAAMAGLDLEMHASPLPQRYFSADNLRAALADGSLTRARVDDMVRNVVRPMFAHGLFDHPVQPGPEPYLSDVSTPHTRLARTVAAEGTVLLKNRDGLLPFRREGGRTIAVIGWAANPVGATSSTSGGGSSHGSGVARQVSPLEGITTAARAHGDRVVYVEGSNAADAQAAAAAADEVVVVATDGSSEGSDRPDLGFRPAMCVSVGCSSIPLDQEGMIAAAAAANPHTVVVLDVGGPVRMPWLADAGAVLVPWYGGLQHGNALADVLYGAAEPGGRLPQTFPRSEAQASFAPKAYPGVDGRETYEEGLLVGYRGYDARGERPLFPFGFGLGYTTFAFRDLDVRRDGAGAEVTFTVRNTGDRAGAAVPQVYVSFPRSAGEPPKRLEGFDKLTLAPGKSRRVTIHLDRRAFAYWDRGWTVDPGRYRISVGSSSRDLPLRTPLTLG</sequence>
<evidence type="ECO:0000313" key="5">
    <source>
        <dbReference type="EMBL" id="GAA1131685.1"/>
    </source>
</evidence>
<dbReference type="InterPro" id="IPR026891">
    <property type="entry name" value="Fn3-like"/>
</dbReference>
<dbReference type="PANTHER" id="PTHR42715:SF10">
    <property type="entry name" value="BETA-GLUCOSIDASE"/>
    <property type="match status" value="1"/>
</dbReference>
<gene>
    <name evidence="5" type="ORF">GCM10009606_09750</name>
</gene>
<name>A0ABP4EWK2_9ACTN</name>
<proteinExistence type="inferred from homology"/>
<evidence type="ECO:0000259" key="4">
    <source>
        <dbReference type="SMART" id="SM01217"/>
    </source>
</evidence>
<dbReference type="InterPro" id="IPR002772">
    <property type="entry name" value="Glyco_hydro_3_C"/>
</dbReference>
<dbReference type="InterPro" id="IPR001764">
    <property type="entry name" value="Glyco_hydro_3_N"/>
</dbReference>
<feature type="domain" description="Fibronectin type III-like" evidence="4">
    <location>
        <begin position="639"/>
        <end position="705"/>
    </location>
</feature>
<feature type="signal peptide" evidence="3">
    <location>
        <begin position="1"/>
        <end position="25"/>
    </location>
</feature>
<protein>
    <submittedName>
        <fullName evidence="5">Glycoside hydrolase family 3 C-terminal domain-containing protein</fullName>
    </submittedName>
</protein>
<dbReference type="Pfam" id="PF00933">
    <property type="entry name" value="Glyco_hydro_3"/>
    <property type="match status" value="1"/>
</dbReference>
<evidence type="ECO:0000256" key="3">
    <source>
        <dbReference type="SAM" id="SignalP"/>
    </source>
</evidence>
<dbReference type="InterPro" id="IPR036881">
    <property type="entry name" value="Glyco_hydro_3_C_sf"/>
</dbReference>
<keyword evidence="6" id="KW-1185">Reference proteome</keyword>